<evidence type="ECO:0000256" key="13">
    <source>
        <dbReference type="PIRSR" id="PIRSR000350-2"/>
    </source>
</evidence>
<keyword evidence="5" id="KW-0963">Cytoplasm</keyword>
<dbReference type="Gene3D" id="3.50.50.60">
    <property type="entry name" value="FAD/NAD(P)-binding domain"/>
    <property type="match status" value="2"/>
</dbReference>
<evidence type="ECO:0000313" key="20">
    <source>
        <dbReference type="Proteomes" id="UP000295122"/>
    </source>
</evidence>
<feature type="binding site" evidence="14">
    <location>
        <position position="319"/>
    </location>
    <ligand>
        <name>FAD</name>
        <dbReference type="ChEBI" id="CHEBI:57692"/>
    </ligand>
</feature>
<evidence type="ECO:0000256" key="1">
    <source>
        <dbReference type="ARBA" id="ARBA00004496"/>
    </source>
</evidence>
<evidence type="ECO:0000256" key="9">
    <source>
        <dbReference type="ARBA" id="ARBA00023027"/>
    </source>
</evidence>
<dbReference type="GO" id="GO:0050660">
    <property type="term" value="F:flavin adenine dinucleotide binding"/>
    <property type="evidence" value="ECO:0007669"/>
    <property type="project" value="InterPro"/>
</dbReference>
<dbReference type="PIRSF" id="PIRSF000350">
    <property type="entry name" value="Mercury_reductase_MerA"/>
    <property type="match status" value="1"/>
</dbReference>
<protein>
    <recommendedName>
        <fullName evidence="4 16">Dihydrolipoyl dehydrogenase</fullName>
        <ecNumber evidence="3 16">1.8.1.4</ecNumber>
    </recommendedName>
</protein>
<comment type="similarity">
    <text evidence="2 16">Belongs to the class-I pyridine nucleotide-disulfide oxidoreductase family.</text>
</comment>
<evidence type="ECO:0000256" key="10">
    <source>
        <dbReference type="ARBA" id="ARBA00023157"/>
    </source>
</evidence>
<sequence length="473" mass="50368">MAESYDIIVIGAGPGGYVTAIRAAQLGFKTAVVDREHLGGICLNWGCIPTKALLRSAEIYHYMQHPGDYGLKLEGKVSVDAAAVVKRSRGVSKQLAGGVGFLLKKNKVDVIWGEASIPKAGQVEVKETKRAEAPKGARGAGTYSAKHIVVATGARPRVLPGIEPDKKLIWTYYEAMVPEAMPKSLLVMGSGAIGIEFASFYRTMGAEVTVVELLPQILPVEDAEIAAHARKRFEKQGMKIITGAKVTKVAKGADSVTATIEADGKTQEITADRLISAVGVVCNTEHLGLEKLGVKIERGVVVTDGLGRTNVPGIYAIGDVAGPPMLAHKAEHEGVICVETIKGLHTHPMDKAMIPGCTYCQPQIASVGLTEAKAKEQGREVKIGRFPFTGNGKAIALGEPEGLVKTIFDAKTGQLIGAHMVGAEVTELIQGYVVAMNLETTEEELIHAVFPHPTLSEMMHESVMDAYGRAIHI</sequence>
<feature type="binding site" evidence="14">
    <location>
        <begin position="189"/>
        <end position="196"/>
    </location>
    <ligand>
        <name>NAD(+)</name>
        <dbReference type="ChEBI" id="CHEBI:57540"/>
    </ligand>
</feature>
<keyword evidence="14" id="KW-0547">Nucleotide-binding</keyword>
<keyword evidence="10" id="KW-1015">Disulfide bond</keyword>
<evidence type="ECO:0000256" key="16">
    <source>
        <dbReference type="RuleBase" id="RU003692"/>
    </source>
</evidence>
<evidence type="ECO:0000256" key="2">
    <source>
        <dbReference type="ARBA" id="ARBA00007532"/>
    </source>
</evidence>
<keyword evidence="6 16" id="KW-0285">Flavoprotein</keyword>
<dbReference type="EMBL" id="SNZR01000011">
    <property type="protein sequence ID" value="TDR94245.1"/>
    <property type="molecule type" value="Genomic_DNA"/>
</dbReference>
<keyword evidence="9 14" id="KW-0520">NAD</keyword>
<dbReference type="Proteomes" id="UP000295122">
    <property type="component" value="Unassembled WGS sequence"/>
</dbReference>
<evidence type="ECO:0000256" key="15">
    <source>
        <dbReference type="PIRSR" id="PIRSR000350-4"/>
    </source>
</evidence>
<evidence type="ECO:0000256" key="12">
    <source>
        <dbReference type="ARBA" id="ARBA00049187"/>
    </source>
</evidence>
<dbReference type="InterPro" id="IPR036188">
    <property type="entry name" value="FAD/NAD-bd_sf"/>
</dbReference>
<keyword evidence="8 16" id="KW-0560">Oxidoreductase</keyword>
<dbReference type="OrthoDB" id="9776382at2"/>
<dbReference type="InterPro" id="IPR012999">
    <property type="entry name" value="Pyr_OxRdtase_I_AS"/>
</dbReference>
<feature type="binding site" evidence="14">
    <location>
        <begin position="325"/>
        <end position="328"/>
    </location>
    <ligand>
        <name>FAD</name>
        <dbReference type="ChEBI" id="CHEBI:57692"/>
    </ligand>
</feature>
<keyword evidence="20" id="KW-1185">Reference proteome</keyword>
<dbReference type="PRINTS" id="PR00411">
    <property type="entry name" value="PNDRDTASEI"/>
</dbReference>
<feature type="binding site" evidence="14">
    <location>
        <position position="279"/>
    </location>
    <ligand>
        <name>NAD(+)</name>
        <dbReference type="ChEBI" id="CHEBI:57540"/>
    </ligand>
</feature>
<dbReference type="GO" id="GO:0005737">
    <property type="term" value="C:cytoplasm"/>
    <property type="evidence" value="ECO:0007669"/>
    <property type="project" value="UniProtKB-SubCell"/>
</dbReference>
<organism evidence="19 20">
    <name type="scientific">Enterovirga rhinocerotis</name>
    <dbReference type="NCBI Taxonomy" id="1339210"/>
    <lineage>
        <taxon>Bacteria</taxon>
        <taxon>Pseudomonadati</taxon>
        <taxon>Pseudomonadota</taxon>
        <taxon>Alphaproteobacteria</taxon>
        <taxon>Hyphomicrobiales</taxon>
        <taxon>Methylobacteriaceae</taxon>
        <taxon>Enterovirga</taxon>
    </lineage>
</organism>
<dbReference type="InterPro" id="IPR004099">
    <property type="entry name" value="Pyr_nucl-diS_OxRdtase_dimer"/>
</dbReference>
<feature type="domain" description="FAD/NAD(P)-binding" evidence="18">
    <location>
        <begin position="5"/>
        <end position="334"/>
    </location>
</feature>
<evidence type="ECO:0000313" key="19">
    <source>
        <dbReference type="EMBL" id="TDR94245.1"/>
    </source>
</evidence>
<dbReference type="InterPro" id="IPR023753">
    <property type="entry name" value="FAD/NAD-binding_dom"/>
</dbReference>
<dbReference type="FunFam" id="3.30.390.30:FF:000001">
    <property type="entry name" value="Dihydrolipoyl dehydrogenase"/>
    <property type="match status" value="1"/>
</dbReference>
<evidence type="ECO:0000259" key="17">
    <source>
        <dbReference type="Pfam" id="PF02852"/>
    </source>
</evidence>
<evidence type="ECO:0000256" key="11">
    <source>
        <dbReference type="ARBA" id="ARBA00023284"/>
    </source>
</evidence>
<evidence type="ECO:0000256" key="6">
    <source>
        <dbReference type="ARBA" id="ARBA00022630"/>
    </source>
</evidence>
<dbReference type="GO" id="GO:0004148">
    <property type="term" value="F:dihydrolipoyl dehydrogenase (NADH) activity"/>
    <property type="evidence" value="ECO:0007669"/>
    <property type="project" value="UniProtKB-EC"/>
</dbReference>
<comment type="cofactor">
    <cofactor evidence="14 16">
        <name>FAD</name>
        <dbReference type="ChEBI" id="CHEBI:57692"/>
    </cofactor>
    <text evidence="14 16">Binds 1 FAD per subunit.</text>
</comment>
<keyword evidence="7 14" id="KW-0274">FAD</keyword>
<evidence type="ECO:0000256" key="4">
    <source>
        <dbReference type="ARBA" id="ARBA00016961"/>
    </source>
</evidence>
<evidence type="ECO:0000256" key="14">
    <source>
        <dbReference type="PIRSR" id="PIRSR000350-3"/>
    </source>
</evidence>
<dbReference type="SUPFAM" id="SSF55424">
    <property type="entry name" value="FAD/NAD-linked reductases, dimerisation (C-terminal) domain"/>
    <property type="match status" value="1"/>
</dbReference>
<feature type="disulfide bond" description="Redox-active" evidence="15">
    <location>
        <begin position="42"/>
        <end position="47"/>
    </location>
</feature>
<dbReference type="InterPro" id="IPR006258">
    <property type="entry name" value="Lipoamide_DH"/>
</dbReference>
<dbReference type="GO" id="GO:0006103">
    <property type="term" value="P:2-oxoglutarate metabolic process"/>
    <property type="evidence" value="ECO:0007669"/>
    <property type="project" value="TreeGrafter"/>
</dbReference>
<feature type="domain" description="Pyridine nucleotide-disulphide oxidoreductase dimerisation" evidence="17">
    <location>
        <begin position="354"/>
        <end position="462"/>
    </location>
</feature>
<comment type="catalytic activity">
    <reaction evidence="12 16">
        <text>N(6)-[(R)-dihydrolipoyl]-L-lysyl-[protein] + NAD(+) = N(6)-[(R)-lipoyl]-L-lysyl-[protein] + NADH + H(+)</text>
        <dbReference type="Rhea" id="RHEA:15045"/>
        <dbReference type="Rhea" id="RHEA-COMP:10474"/>
        <dbReference type="Rhea" id="RHEA-COMP:10475"/>
        <dbReference type="ChEBI" id="CHEBI:15378"/>
        <dbReference type="ChEBI" id="CHEBI:57540"/>
        <dbReference type="ChEBI" id="CHEBI:57945"/>
        <dbReference type="ChEBI" id="CHEBI:83099"/>
        <dbReference type="ChEBI" id="CHEBI:83100"/>
        <dbReference type="EC" id="1.8.1.4"/>
    </reaction>
</comment>
<proteinExistence type="inferred from homology"/>
<dbReference type="InterPro" id="IPR016156">
    <property type="entry name" value="FAD/NAD-linked_Rdtase_dimer_sf"/>
</dbReference>
<dbReference type="AlphaFoldDB" id="A0A4R7CA50"/>
<feature type="active site" description="Proton acceptor" evidence="13">
    <location>
        <position position="452"/>
    </location>
</feature>
<dbReference type="InterPro" id="IPR001100">
    <property type="entry name" value="Pyr_nuc-diS_OxRdtase"/>
</dbReference>
<dbReference type="Pfam" id="PF02852">
    <property type="entry name" value="Pyr_redox_dim"/>
    <property type="match status" value="1"/>
</dbReference>
<dbReference type="NCBIfam" id="TIGR01350">
    <property type="entry name" value="lipoamide_DH"/>
    <property type="match status" value="1"/>
</dbReference>
<dbReference type="PANTHER" id="PTHR22912">
    <property type="entry name" value="DISULFIDE OXIDOREDUCTASE"/>
    <property type="match status" value="1"/>
</dbReference>
<comment type="subcellular location">
    <subcellularLocation>
        <location evidence="1">Cytoplasm</location>
    </subcellularLocation>
</comment>
<name>A0A4R7CA50_9HYPH</name>
<keyword evidence="11 16" id="KW-0676">Redox-active center</keyword>
<dbReference type="EC" id="1.8.1.4" evidence="3 16"/>
<gene>
    <name evidence="19" type="ORF">EV668_1526</name>
</gene>
<dbReference type="PANTHER" id="PTHR22912:SF217">
    <property type="entry name" value="DIHYDROLIPOYL DEHYDROGENASE"/>
    <property type="match status" value="1"/>
</dbReference>
<feature type="binding site" evidence="14">
    <location>
        <position position="212"/>
    </location>
    <ligand>
        <name>NAD(+)</name>
        <dbReference type="ChEBI" id="CHEBI:57540"/>
    </ligand>
</feature>
<evidence type="ECO:0000259" key="18">
    <source>
        <dbReference type="Pfam" id="PF07992"/>
    </source>
</evidence>
<evidence type="ECO:0000256" key="8">
    <source>
        <dbReference type="ARBA" id="ARBA00023002"/>
    </source>
</evidence>
<dbReference type="PRINTS" id="PR00368">
    <property type="entry name" value="FADPNR"/>
</dbReference>
<dbReference type="RefSeq" id="WP_133769163.1">
    <property type="nucleotide sequence ID" value="NZ_SNZR01000011.1"/>
</dbReference>
<dbReference type="SUPFAM" id="SSF51905">
    <property type="entry name" value="FAD/NAD(P)-binding domain"/>
    <property type="match status" value="1"/>
</dbReference>
<comment type="caution">
    <text evidence="19">The sequence shown here is derived from an EMBL/GenBank/DDBJ whole genome shotgun (WGS) entry which is preliminary data.</text>
</comment>
<evidence type="ECO:0000256" key="3">
    <source>
        <dbReference type="ARBA" id="ARBA00012608"/>
    </source>
</evidence>
<feature type="binding site" evidence="14">
    <location>
        <position position="51"/>
    </location>
    <ligand>
        <name>FAD</name>
        <dbReference type="ChEBI" id="CHEBI:57692"/>
    </ligand>
</feature>
<dbReference type="PROSITE" id="PS00076">
    <property type="entry name" value="PYRIDINE_REDOX_1"/>
    <property type="match status" value="1"/>
</dbReference>
<comment type="miscellaneous">
    <text evidence="16">The active site is a redox-active disulfide bond.</text>
</comment>
<accession>A0A4R7CA50</accession>
<evidence type="ECO:0000256" key="5">
    <source>
        <dbReference type="ARBA" id="ARBA00022490"/>
    </source>
</evidence>
<dbReference type="Pfam" id="PF07992">
    <property type="entry name" value="Pyr_redox_2"/>
    <property type="match status" value="1"/>
</dbReference>
<dbReference type="InterPro" id="IPR050151">
    <property type="entry name" value="Class-I_Pyr_Nuc-Dis_Oxidored"/>
</dbReference>
<evidence type="ECO:0000256" key="7">
    <source>
        <dbReference type="ARBA" id="ARBA00022827"/>
    </source>
</evidence>
<dbReference type="Gene3D" id="3.30.390.30">
    <property type="match status" value="1"/>
</dbReference>
<reference evidence="19 20" key="1">
    <citation type="submission" date="2019-03" db="EMBL/GenBank/DDBJ databases">
        <title>Genomic Encyclopedia of Type Strains, Phase IV (KMG-IV): sequencing the most valuable type-strain genomes for metagenomic binning, comparative biology and taxonomic classification.</title>
        <authorList>
            <person name="Goeker M."/>
        </authorList>
    </citation>
    <scope>NUCLEOTIDE SEQUENCE [LARGE SCALE GENOMIC DNA]</scope>
    <source>
        <strain evidence="19 20">DSM 25903</strain>
    </source>
</reference>